<dbReference type="PANTHER" id="PTHR47691:SF3">
    <property type="entry name" value="HTH-TYPE TRANSCRIPTIONAL REGULATOR RV0890C-RELATED"/>
    <property type="match status" value="1"/>
</dbReference>
<comment type="caution">
    <text evidence="3">The sequence shown here is derived from an EMBL/GenBank/DDBJ whole genome shotgun (WGS) entry which is preliminary data.</text>
</comment>
<dbReference type="PANTHER" id="PTHR47691">
    <property type="entry name" value="REGULATOR-RELATED"/>
    <property type="match status" value="1"/>
</dbReference>
<dbReference type="Gene3D" id="3.40.50.300">
    <property type="entry name" value="P-loop containing nucleotide triphosphate hydrolases"/>
    <property type="match status" value="1"/>
</dbReference>
<protein>
    <submittedName>
        <fullName evidence="3">NB-ARC domain-containing protein</fullName>
    </submittedName>
</protein>
<dbReference type="Pfam" id="PF25872">
    <property type="entry name" value="HTH_77"/>
    <property type="match status" value="1"/>
</dbReference>
<dbReference type="InterPro" id="IPR002182">
    <property type="entry name" value="NB-ARC"/>
</dbReference>
<dbReference type="PRINTS" id="PR00364">
    <property type="entry name" value="DISEASERSIST"/>
</dbReference>
<evidence type="ECO:0000313" key="3">
    <source>
        <dbReference type="EMBL" id="MEK8052664.1"/>
    </source>
</evidence>
<dbReference type="SUPFAM" id="SSF52540">
    <property type="entry name" value="P-loop containing nucleoside triphosphate hydrolases"/>
    <property type="match status" value="1"/>
</dbReference>
<organism evidence="3 4">
    <name type="scientific">Pseudaquabacterium inlustre</name>
    <dbReference type="NCBI Taxonomy" id="2984192"/>
    <lineage>
        <taxon>Bacteria</taxon>
        <taxon>Pseudomonadati</taxon>
        <taxon>Pseudomonadota</taxon>
        <taxon>Betaproteobacteria</taxon>
        <taxon>Burkholderiales</taxon>
        <taxon>Sphaerotilaceae</taxon>
        <taxon>Pseudaquabacterium</taxon>
    </lineage>
</organism>
<dbReference type="InterPro" id="IPR058852">
    <property type="entry name" value="HTH_77"/>
</dbReference>
<evidence type="ECO:0000313" key="4">
    <source>
        <dbReference type="Proteomes" id="UP001365405"/>
    </source>
</evidence>
<dbReference type="InterPro" id="IPR001054">
    <property type="entry name" value="A/G_cyclase"/>
</dbReference>
<evidence type="ECO:0000259" key="2">
    <source>
        <dbReference type="Pfam" id="PF25872"/>
    </source>
</evidence>
<keyword evidence="4" id="KW-1185">Reference proteome</keyword>
<dbReference type="RefSeq" id="WP_341412387.1">
    <property type="nucleotide sequence ID" value="NZ_JBBUTH010000010.1"/>
</dbReference>
<gene>
    <name evidence="3" type="ORF">AACH10_20610</name>
</gene>
<dbReference type="Gene3D" id="3.30.70.1230">
    <property type="entry name" value="Nucleotide cyclase"/>
    <property type="match status" value="1"/>
</dbReference>
<evidence type="ECO:0000259" key="1">
    <source>
        <dbReference type="Pfam" id="PF00931"/>
    </source>
</evidence>
<dbReference type="CDD" id="cd07302">
    <property type="entry name" value="CHD"/>
    <property type="match status" value="1"/>
</dbReference>
<name>A0ABU9CLH4_9BURK</name>
<reference evidence="3 4" key="1">
    <citation type="submission" date="2024-04" db="EMBL/GenBank/DDBJ databases">
        <title>Novel species of the genus Ideonella isolated from streams.</title>
        <authorList>
            <person name="Lu H."/>
        </authorList>
    </citation>
    <scope>NUCLEOTIDE SEQUENCE [LARGE SCALE GENOMIC DNA]</scope>
    <source>
        <strain evidence="3 4">DXS22W</strain>
    </source>
</reference>
<dbReference type="InterPro" id="IPR027417">
    <property type="entry name" value="P-loop_NTPase"/>
</dbReference>
<accession>A0ABU9CLH4</accession>
<dbReference type="InterPro" id="IPR011990">
    <property type="entry name" value="TPR-like_helical_dom_sf"/>
</dbReference>
<feature type="domain" description="Winged helix-turn-helix" evidence="2">
    <location>
        <begin position="470"/>
        <end position="545"/>
    </location>
</feature>
<dbReference type="SUPFAM" id="SSF48452">
    <property type="entry name" value="TPR-like"/>
    <property type="match status" value="1"/>
</dbReference>
<feature type="domain" description="NB-ARC" evidence="1">
    <location>
        <begin position="224"/>
        <end position="318"/>
    </location>
</feature>
<proteinExistence type="predicted"/>
<dbReference type="Proteomes" id="UP001365405">
    <property type="component" value="Unassembled WGS sequence"/>
</dbReference>
<dbReference type="EMBL" id="JBBUTH010000010">
    <property type="protein sequence ID" value="MEK8052664.1"/>
    <property type="molecule type" value="Genomic_DNA"/>
</dbReference>
<sequence>MSEVRTLLLTDVVDSTQLSQQLGDSQMARIWAAHDRAARDLLPRWRGREIDKTDGMLLLFDGVGDALGYAQAYHQALQALPVPLRARAGIHTGAVLLRENSADDVARGAKPLEVEGLAKPTAARVMSLAQGGQVLLTPPARDALLAAGGGPGLALRSCGHWVMKGLSEPLEVFEASPPGAALPDPVDSDKVYRVVRSGERWLPVREIPNNLPQPVTSFVGRERELDELQARLGQARLITLLGMGGLGKTRLALQLAQEVRHRFPDGVWFIDLSPLRDGGLVVAQAAQVLNVREEAERPLLHSLIATLRSRRLLLVIDNCEHLLEAAGDLIDELLRAVPQLSVLASSREPLDLPGEHSFPIQPLPLPGAADDLAALGRSTAVRLFIDRAQAHRPDFALRPDEAATVAQLVARLEGIPLAIELAAARLRTLEVAEIHAGLAQRFELLAGGSRRIQARHQAMRSLVDWSYELLTPSEQALLQRLSVFAGGFDTEAAEAVCGAAPIAPAEVPALLASLADKSLLARLGPEASARLRMLETIRDYAREKLDAADDAAPSAARHAQHFFGLAKQARDGLKGPDQPLWIGRLESDLDNVRAAITLALDGGVDPFIAVKMAVALQGFWALRGYAGEGRAVVAAALALPAVQASDLARAHALYVGAVLAGYQGDHAQARQMLEDCLALRRRSGQPVEVAAALSSLSMAVRHGGDVAAAAAHEREALALFRSIGDRIGEAIGLQHLGEYAMAQGEAGPAREHLAQGLALARQIGHREVEAECERMLGELAFELGDVARARGHFEHSLALCLAAADQRNEANALRWLGRADLAAGDVAAAAPRLAQAITRFQASEMRDELLACLEDHAALAQRLAQPRMAAQLGAAVDHLRDRLALTRPAMAQQRWVAWLQALQTEMPPDERDAAQLEGRRWDSAEAVRVALALRRA</sequence>
<dbReference type="InterPro" id="IPR029787">
    <property type="entry name" value="Nucleotide_cyclase"/>
</dbReference>
<dbReference type="Pfam" id="PF00931">
    <property type="entry name" value="NB-ARC"/>
    <property type="match status" value="1"/>
</dbReference>
<dbReference type="SUPFAM" id="SSF55073">
    <property type="entry name" value="Nucleotide cyclase"/>
    <property type="match status" value="1"/>
</dbReference>
<dbReference type="Gene3D" id="1.25.40.10">
    <property type="entry name" value="Tetratricopeptide repeat domain"/>
    <property type="match status" value="1"/>
</dbReference>